<protein>
    <recommendedName>
        <fullName evidence="2">Ankyrin repeat-containing protein</fullName>
    </recommendedName>
</protein>
<evidence type="ECO:0008006" key="2">
    <source>
        <dbReference type="Google" id="ProtNLM"/>
    </source>
</evidence>
<name>A0A146K2X8_9EUKA</name>
<dbReference type="SUPFAM" id="SSF48403">
    <property type="entry name" value="Ankyrin repeat"/>
    <property type="match status" value="1"/>
</dbReference>
<dbReference type="EMBL" id="GDID01005373">
    <property type="protein sequence ID" value="JAP91233.1"/>
    <property type="molecule type" value="Transcribed_RNA"/>
</dbReference>
<dbReference type="InterPro" id="IPR036770">
    <property type="entry name" value="Ankyrin_rpt-contain_sf"/>
</dbReference>
<organism evidence="1">
    <name type="scientific">Trepomonas sp. PC1</name>
    <dbReference type="NCBI Taxonomy" id="1076344"/>
    <lineage>
        <taxon>Eukaryota</taxon>
        <taxon>Metamonada</taxon>
        <taxon>Diplomonadida</taxon>
        <taxon>Hexamitidae</taxon>
        <taxon>Hexamitinae</taxon>
        <taxon>Trepomonas</taxon>
    </lineage>
</organism>
<gene>
    <name evidence="1" type="ORF">TPC1_17214</name>
</gene>
<sequence length="265" mass="31168">DLQLEPWFEACATGNIEYIKQNYIQFKRKKDMSKEFTKLGKYIQIPNLTGIMYAIVYNQPEVVQFLLPYEFDIITTQTTVVPIGKVPWKKLYVANLDAFTIFNKKCCQLSENTNCIELALIIGNVKLFRIIIDFVSNQSREVYKSMVRHTNTQSQCVLMMLVAMNSFECNQALKNHGPLLIHYQLPFVDHYGDNCINYCIKYQNDYCLQYFLGLSIRHYFEIVKLLKTVDMTLVNQKQLKLIEGFKTRFTKEQIDEQRKMQAIDK</sequence>
<proteinExistence type="predicted"/>
<dbReference type="AlphaFoldDB" id="A0A146K2X8"/>
<evidence type="ECO:0000313" key="1">
    <source>
        <dbReference type="EMBL" id="JAP91233.1"/>
    </source>
</evidence>
<accession>A0A146K2X8</accession>
<reference evidence="1" key="1">
    <citation type="submission" date="2015-07" db="EMBL/GenBank/DDBJ databases">
        <title>Adaptation to a free-living lifestyle via gene acquisitions in the diplomonad Trepomonas sp. PC1.</title>
        <authorList>
            <person name="Xu F."/>
            <person name="Jerlstrom-Hultqvist J."/>
            <person name="Kolisko M."/>
            <person name="Simpson A.G.B."/>
            <person name="Roger A.J."/>
            <person name="Svard S.G."/>
            <person name="Andersson J.O."/>
        </authorList>
    </citation>
    <scope>NUCLEOTIDE SEQUENCE</scope>
    <source>
        <strain evidence="1">PC1</strain>
    </source>
</reference>
<feature type="non-terminal residue" evidence="1">
    <location>
        <position position="1"/>
    </location>
</feature>
<dbReference type="Gene3D" id="1.25.40.20">
    <property type="entry name" value="Ankyrin repeat-containing domain"/>
    <property type="match status" value="1"/>
</dbReference>